<keyword evidence="3" id="KW-1185">Reference proteome</keyword>
<name>A0AAD3HDN7_9STRA</name>
<reference evidence="1" key="1">
    <citation type="submission" date="2020-02" db="EMBL/GenBank/DDBJ databases">
        <authorList>
            <person name="Hongo Y."/>
            <person name="Kimura K."/>
            <person name="Takaki Y."/>
            <person name="Tomaru Y."/>
        </authorList>
    </citation>
    <scope>NUCLEOTIDE SEQUENCE</scope>
    <source>
        <strain evidence="1">NIES-3715</strain>
    </source>
</reference>
<sequence length="196" mass="22653">MLYQILESKATTNLGKESIQLRSTEKILIISDTISNHSNDKKVESSCRRVCSGRPIKNKIYWAYGQAGLDDRKTIIHNLAQIAGFLCAEVVLPPPSRLLSPFHNNGMLIDDQLEWSDFSNLTFASDNQPVIKSGRDEFGQHFEDWHQFPLFDTVSETSKYQHWFHVVSKENDWKTDFQSILDYTYLQEEHHGLYGN</sequence>
<dbReference type="EMBL" id="BLLK01000069">
    <property type="protein sequence ID" value="GFH60035.1"/>
    <property type="molecule type" value="Genomic_DNA"/>
</dbReference>
<proteinExistence type="predicted"/>
<dbReference type="Proteomes" id="UP001054902">
    <property type="component" value="Unassembled WGS sequence"/>
</dbReference>
<evidence type="ECO:0000313" key="3">
    <source>
        <dbReference type="Proteomes" id="UP001054902"/>
    </source>
</evidence>
<gene>
    <name evidence="1" type="ORF">CTEN210_16508</name>
    <name evidence="2" type="ORF">CTEN210_16511</name>
</gene>
<protein>
    <submittedName>
        <fullName evidence="1">Uncharacterized protein</fullName>
    </submittedName>
</protein>
<reference evidence="1 3" key="2">
    <citation type="journal article" date="2021" name="Sci. Rep.">
        <title>The genome of the diatom Chaetoceros tenuissimus carries an ancient integrated fragment of an extant virus.</title>
        <authorList>
            <person name="Hongo Y."/>
            <person name="Kimura K."/>
            <person name="Takaki Y."/>
            <person name="Yoshida Y."/>
            <person name="Baba S."/>
            <person name="Kobayashi G."/>
            <person name="Nagasaki K."/>
            <person name="Hano T."/>
            <person name="Tomaru Y."/>
        </authorList>
    </citation>
    <scope>NUCLEOTIDE SEQUENCE [LARGE SCALE GENOMIC DNA]</scope>
    <source>
        <strain evidence="1 3">NIES-3715</strain>
    </source>
</reference>
<accession>A0AAD3HDN7</accession>
<dbReference type="EMBL" id="BLLK01000069">
    <property type="protein sequence ID" value="GFH60032.1"/>
    <property type="molecule type" value="Genomic_DNA"/>
</dbReference>
<comment type="caution">
    <text evidence="1">The sequence shown here is derived from an EMBL/GenBank/DDBJ whole genome shotgun (WGS) entry which is preliminary data.</text>
</comment>
<evidence type="ECO:0000313" key="2">
    <source>
        <dbReference type="EMBL" id="GFH60035.1"/>
    </source>
</evidence>
<evidence type="ECO:0000313" key="1">
    <source>
        <dbReference type="EMBL" id="GFH60032.1"/>
    </source>
</evidence>
<organism evidence="1 3">
    <name type="scientific">Chaetoceros tenuissimus</name>
    <dbReference type="NCBI Taxonomy" id="426638"/>
    <lineage>
        <taxon>Eukaryota</taxon>
        <taxon>Sar</taxon>
        <taxon>Stramenopiles</taxon>
        <taxon>Ochrophyta</taxon>
        <taxon>Bacillariophyta</taxon>
        <taxon>Coscinodiscophyceae</taxon>
        <taxon>Chaetocerotophycidae</taxon>
        <taxon>Chaetocerotales</taxon>
        <taxon>Chaetocerotaceae</taxon>
        <taxon>Chaetoceros</taxon>
    </lineage>
</organism>
<dbReference type="AlphaFoldDB" id="A0AAD3HDN7"/>